<comment type="cofactor">
    <cofactor evidence="1">
        <name>Fe(2+)</name>
        <dbReference type="ChEBI" id="CHEBI:29033"/>
    </cofactor>
</comment>
<comment type="caution">
    <text evidence="2">The sequence shown here is derived from an EMBL/GenBank/DDBJ whole genome shotgun (WGS) entry which is preliminary data.</text>
</comment>
<sequence length="253" mass="29264">MHAFLAQVSTYKEKLTNDGFLVIEDIYQPQEVEQLINYLETSTGEGPNFRKTDDLFAIRNFLHEVPHVNSLLWTDTLRQVIEQLFGPDYFCIKSIFFDKPPLSNWMVAWHQDLMISVDKRKEIAGFSPWINKHEAFNVQPPVQMLENIYTIRLHLDDCDETNGALKVIAGSHTTGVLSSEQLLHQTKKQKEDVCCVKKGGIMIMKPLLLHSSSKSTSSRNRRVIHLEFANQQLPDDLNWKEYINQQNNYSTVL</sequence>
<dbReference type="PANTHER" id="PTHR20883:SF48">
    <property type="entry name" value="ECTOINE DIOXYGENASE"/>
    <property type="match status" value="1"/>
</dbReference>
<proteinExistence type="predicted"/>
<keyword evidence="3" id="KW-1185">Reference proteome</keyword>
<dbReference type="Pfam" id="PF05721">
    <property type="entry name" value="PhyH"/>
    <property type="match status" value="1"/>
</dbReference>
<organism evidence="2 3">
    <name type="scientific">Xanthocytophaga agilis</name>
    <dbReference type="NCBI Taxonomy" id="3048010"/>
    <lineage>
        <taxon>Bacteria</taxon>
        <taxon>Pseudomonadati</taxon>
        <taxon>Bacteroidota</taxon>
        <taxon>Cytophagia</taxon>
        <taxon>Cytophagales</taxon>
        <taxon>Rhodocytophagaceae</taxon>
        <taxon>Xanthocytophaga</taxon>
    </lineage>
</organism>
<dbReference type="Gene3D" id="2.60.120.620">
    <property type="entry name" value="q2cbj1_9rhob like domain"/>
    <property type="match status" value="1"/>
</dbReference>
<keyword evidence="2" id="KW-0560">Oxidoreductase</keyword>
<dbReference type="SUPFAM" id="SSF51197">
    <property type="entry name" value="Clavaminate synthase-like"/>
    <property type="match status" value="1"/>
</dbReference>
<keyword evidence="2" id="KW-0223">Dioxygenase</keyword>
<dbReference type="InterPro" id="IPR008775">
    <property type="entry name" value="Phytyl_CoA_dOase-like"/>
</dbReference>
<evidence type="ECO:0000313" key="3">
    <source>
        <dbReference type="Proteomes" id="UP001232063"/>
    </source>
</evidence>
<name>A0AAE3R2X7_9BACT</name>
<dbReference type="AlphaFoldDB" id="A0AAE3R2X7"/>
<dbReference type="EMBL" id="JASJOU010000006">
    <property type="protein sequence ID" value="MDJ1502856.1"/>
    <property type="molecule type" value="Genomic_DNA"/>
</dbReference>
<dbReference type="GO" id="GO:0005506">
    <property type="term" value="F:iron ion binding"/>
    <property type="evidence" value="ECO:0007669"/>
    <property type="project" value="UniProtKB-ARBA"/>
</dbReference>
<evidence type="ECO:0000313" key="2">
    <source>
        <dbReference type="EMBL" id="MDJ1502856.1"/>
    </source>
</evidence>
<reference evidence="2" key="1">
    <citation type="submission" date="2023-05" db="EMBL/GenBank/DDBJ databases">
        <authorList>
            <person name="Zhang X."/>
        </authorList>
    </citation>
    <scope>NUCLEOTIDE SEQUENCE</scope>
    <source>
        <strain evidence="2">BD1B2-1</strain>
    </source>
</reference>
<dbReference type="Proteomes" id="UP001232063">
    <property type="component" value="Unassembled WGS sequence"/>
</dbReference>
<protein>
    <submittedName>
        <fullName evidence="2">Phytanoyl-CoA dioxygenase family protein</fullName>
    </submittedName>
</protein>
<dbReference type="RefSeq" id="WP_314513184.1">
    <property type="nucleotide sequence ID" value="NZ_JASJOU010000006.1"/>
</dbReference>
<dbReference type="GO" id="GO:0016706">
    <property type="term" value="F:2-oxoglutarate-dependent dioxygenase activity"/>
    <property type="evidence" value="ECO:0007669"/>
    <property type="project" value="UniProtKB-ARBA"/>
</dbReference>
<dbReference type="PANTHER" id="PTHR20883">
    <property type="entry name" value="PHYTANOYL-COA DIOXYGENASE DOMAIN CONTAINING 1"/>
    <property type="match status" value="1"/>
</dbReference>
<gene>
    <name evidence="2" type="ORF">QNI22_19460</name>
</gene>
<accession>A0AAE3R2X7</accession>
<evidence type="ECO:0000256" key="1">
    <source>
        <dbReference type="ARBA" id="ARBA00001954"/>
    </source>
</evidence>